<evidence type="ECO:0000256" key="1">
    <source>
        <dbReference type="ARBA" id="ARBA00004123"/>
    </source>
</evidence>
<keyword evidence="13" id="KW-1185">Reference proteome</keyword>
<dbReference type="SUPFAM" id="SSF57667">
    <property type="entry name" value="beta-beta-alpha zinc fingers"/>
    <property type="match status" value="5"/>
</dbReference>
<evidence type="ECO:0000256" key="10">
    <source>
        <dbReference type="SAM" id="MobiDB-lite"/>
    </source>
</evidence>
<feature type="region of interest" description="Disordered" evidence="10">
    <location>
        <begin position="269"/>
        <end position="313"/>
    </location>
</feature>
<evidence type="ECO:0000259" key="11">
    <source>
        <dbReference type="PROSITE" id="PS50157"/>
    </source>
</evidence>
<keyword evidence="5" id="KW-0862">Zinc</keyword>
<evidence type="ECO:0000256" key="7">
    <source>
        <dbReference type="ARBA" id="ARBA00023163"/>
    </source>
</evidence>
<dbReference type="GO" id="GO:0005634">
    <property type="term" value="C:nucleus"/>
    <property type="evidence" value="ECO:0007669"/>
    <property type="project" value="UniProtKB-SubCell"/>
</dbReference>
<accession>A0AAE1E2N0</accession>
<organism evidence="12 13">
    <name type="scientific">Elysia crispata</name>
    <name type="common">lettuce slug</name>
    <dbReference type="NCBI Taxonomy" id="231223"/>
    <lineage>
        <taxon>Eukaryota</taxon>
        <taxon>Metazoa</taxon>
        <taxon>Spiralia</taxon>
        <taxon>Lophotrochozoa</taxon>
        <taxon>Mollusca</taxon>
        <taxon>Gastropoda</taxon>
        <taxon>Heterobranchia</taxon>
        <taxon>Euthyneura</taxon>
        <taxon>Panpulmonata</taxon>
        <taxon>Sacoglossa</taxon>
        <taxon>Placobranchoidea</taxon>
        <taxon>Plakobranchidae</taxon>
        <taxon>Elysia</taxon>
    </lineage>
</organism>
<dbReference type="InterPro" id="IPR013087">
    <property type="entry name" value="Znf_C2H2_type"/>
</dbReference>
<dbReference type="PROSITE" id="PS00028">
    <property type="entry name" value="ZINC_FINGER_C2H2_1"/>
    <property type="match status" value="4"/>
</dbReference>
<evidence type="ECO:0000256" key="5">
    <source>
        <dbReference type="ARBA" id="ARBA00022833"/>
    </source>
</evidence>
<keyword evidence="2" id="KW-0479">Metal-binding</keyword>
<keyword evidence="4 9" id="KW-0863">Zinc-finger</keyword>
<feature type="compositionally biased region" description="Basic and acidic residues" evidence="10">
    <location>
        <begin position="279"/>
        <end position="313"/>
    </location>
</feature>
<protein>
    <recommendedName>
        <fullName evidence="11">C2H2-type domain-containing protein</fullName>
    </recommendedName>
</protein>
<dbReference type="Gene3D" id="3.30.160.60">
    <property type="entry name" value="Classic Zinc Finger"/>
    <property type="match status" value="5"/>
</dbReference>
<feature type="domain" description="C2H2-type" evidence="11">
    <location>
        <begin position="425"/>
        <end position="447"/>
    </location>
</feature>
<reference evidence="12" key="1">
    <citation type="journal article" date="2023" name="G3 (Bethesda)">
        <title>A reference genome for the long-term kleptoplast-retaining sea slug Elysia crispata morphotype clarki.</title>
        <authorList>
            <person name="Eastman K.E."/>
            <person name="Pendleton A.L."/>
            <person name="Shaikh M.A."/>
            <person name="Suttiyut T."/>
            <person name="Ogas R."/>
            <person name="Tomko P."/>
            <person name="Gavelis G."/>
            <person name="Widhalm J.R."/>
            <person name="Wisecaver J.H."/>
        </authorList>
    </citation>
    <scope>NUCLEOTIDE SEQUENCE</scope>
    <source>
        <strain evidence="12">ECLA1</strain>
    </source>
</reference>
<evidence type="ECO:0000313" key="13">
    <source>
        <dbReference type="Proteomes" id="UP001283361"/>
    </source>
</evidence>
<gene>
    <name evidence="12" type="ORF">RRG08_012857</name>
</gene>
<dbReference type="EMBL" id="JAWDGP010001388">
    <property type="protein sequence ID" value="KAK3792179.1"/>
    <property type="molecule type" value="Genomic_DNA"/>
</dbReference>
<feature type="domain" description="C2H2-type" evidence="11">
    <location>
        <begin position="394"/>
        <end position="422"/>
    </location>
</feature>
<evidence type="ECO:0000256" key="8">
    <source>
        <dbReference type="ARBA" id="ARBA00023242"/>
    </source>
</evidence>
<feature type="domain" description="C2H2-type" evidence="11">
    <location>
        <begin position="580"/>
        <end position="602"/>
    </location>
</feature>
<keyword evidence="8" id="KW-0539">Nucleus</keyword>
<evidence type="ECO:0000256" key="6">
    <source>
        <dbReference type="ARBA" id="ARBA00023015"/>
    </source>
</evidence>
<dbReference type="AlphaFoldDB" id="A0AAE1E2N0"/>
<dbReference type="Proteomes" id="UP001283361">
    <property type="component" value="Unassembled WGS sequence"/>
</dbReference>
<keyword evidence="7" id="KW-0804">Transcription</keyword>
<name>A0AAE1E2N0_9GAST</name>
<dbReference type="Pfam" id="PF00096">
    <property type="entry name" value="zf-C2H2"/>
    <property type="match status" value="3"/>
</dbReference>
<feature type="domain" description="C2H2-type" evidence="11">
    <location>
        <begin position="482"/>
        <end position="510"/>
    </location>
</feature>
<feature type="domain" description="C2H2-type" evidence="11">
    <location>
        <begin position="165"/>
        <end position="192"/>
    </location>
</feature>
<dbReference type="PANTHER" id="PTHR47772">
    <property type="entry name" value="ZINC FINGER PROTEIN 200"/>
    <property type="match status" value="1"/>
</dbReference>
<dbReference type="GO" id="GO:0008270">
    <property type="term" value="F:zinc ion binding"/>
    <property type="evidence" value="ECO:0007669"/>
    <property type="project" value="UniProtKB-KW"/>
</dbReference>
<evidence type="ECO:0000313" key="12">
    <source>
        <dbReference type="EMBL" id="KAK3792179.1"/>
    </source>
</evidence>
<evidence type="ECO:0000256" key="9">
    <source>
        <dbReference type="PROSITE-ProRule" id="PRU00042"/>
    </source>
</evidence>
<dbReference type="InterPro" id="IPR050636">
    <property type="entry name" value="C2H2-ZF_domain-containing"/>
</dbReference>
<evidence type="ECO:0000256" key="2">
    <source>
        <dbReference type="ARBA" id="ARBA00022723"/>
    </source>
</evidence>
<comment type="subcellular location">
    <subcellularLocation>
        <location evidence="1">Nucleus</location>
    </subcellularLocation>
</comment>
<feature type="domain" description="C2H2-type" evidence="11">
    <location>
        <begin position="365"/>
        <end position="393"/>
    </location>
</feature>
<dbReference type="PROSITE" id="PS50157">
    <property type="entry name" value="ZINC_FINGER_C2H2_2"/>
    <property type="match status" value="8"/>
</dbReference>
<comment type="caution">
    <text evidence="12">The sequence shown here is derived from an EMBL/GenBank/DDBJ whole genome shotgun (WGS) entry which is preliminary data.</text>
</comment>
<evidence type="ECO:0000256" key="3">
    <source>
        <dbReference type="ARBA" id="ARBA00022737"/>
    </source>
</evidence>
<keyword evidence="3" id="KW-0677">Repeat</keyword>
<feature type="domain" description="C2H2-type" evidence="11">
    <location>
        <begin position="455"/>
        <end position="482"/>
    </location>
</feature>
<feature type="domain" description="C2H2-type" evidence="11">
    <location>
        <begin position="510"/>
        <end position="537"/>
    </location>
</feature>
<sequence length="972" mass="109234">MGVFSCEFCKFTDCSKSKVSSHMLTRHHCNISYSCTLCDFHCGLKEIFCLHLLSHQHCRELNSDTDNTEEDICNDVKKRELPKLFEDDVKILNHPLHKGEEKPLIRATKRRKCRHKGTFSSKNKDLKASSCNHLKTLSPGRKPKQLSALSNHVQYKHKKIQDYMYECVECNKKFTSLSSLEPHLRTHLTDEISKSKNMVITSRATRMNLRKASPLVANKAGSNNEAQTVKERLLTEMKETLISPLKITENDCSENQERMTEVARVKVRDRRGHANKTKAGTEADQHSYKGDTEEIQKSLGKGEHQEKEKEEKELHYTQSEIMFLEVAKRIDRKATEFHCPHCPYIGKVFRNFKEHVMGHSKHRPYVCSICCSSFVCKSKLVRHQRQVHNEARPFLCSECPYTGKSRSSLETHRLVMHPREEHLRFSCSHCPARFARASMLKTHNLQHDTGSHKLFSCPSCSFSTNYRRQFELHSTLHTGKSCLCSLCGKAYSGQAQLRIHMKVQHSDQSFHCTLCDFVTKRPEGLTKHMKSHSTDRPYSCPHCDYKGKRKAHLHRHILRHLKIDQAPEKSEKSEVAGDGFLCCSCNKVFKTTDRLMHHLKTHHVHDNDISQSMQCNLNNPISSSNSSNHITNNSFASLDHTNFSHQKEANTVPSNTNSFSCNSNITNGTSSSNWVSQPVQYFTPSPLAATAVTNTHHHDHLRQTQTVRSVTSQYLDSETLSVATSSTNTVHLETQPLLPGHSHIAPPYTSHTSTNAPHVFSQYKHIVSSSVTPLSSQPLGMVSSATKLQQSNQYPVITASVAEPPLGSQNLDMIAPAMTSLSSHSHGLMAPAVISPASNEHQGLAPHTKTLELRGHQYCAVTSVATPCLNSQQPGMITPRASFHSGSYAATENTSSTLYQHPDLTTSMNFQEHKATSEVRNELPSSSHYPGLTATTPLGLAIPSSAVSAHQLQPNQVMPVLCDVQRNKQGEY</sequence>
<proteinExistence type="predicted"/>
<dbReference type="PANTHER" id="PTHR47772:SF13">
    <property type="entry name" value="GASTRULA ZINC FINGER PROTEIN XLCGF49.1-LIKE-RELATED"/>
    <property type="match status" value="1"/>
</dbReference>
<dbReference type="InterPro" id="IPR036236">
    <property type="entry name" value="Znf_C2H2_sf"/>
</dbReference>
<dbReference type="SMART" id="SM00355">
    <property type="entry name" value="ZnF_C2H2"/>
    <property type="match status" value="12"/>
</dbReference>
<keyword evidence="6" id="KW-0805">Transcription regulation</keyword>
<evidence type="ECO:0000256" key="4">
    <source>
        <dbReference type="ARBA" id="ARBA00022771"/>
    </source>
</evidence>